<organism evidence="2 3">
    <name type="scientific">Ancylostoma ceylanicum</name>
    <dbReference type="NCBI Taxonomy" id="53326"/>
    <lineage>
        <taxon>Eukaryota</taxon>
        <taxon>Metazoa</taxon>
        <taxon>Ecdysozoa</taxon>
        <taxon>Nematoda</taxon>
        <taxon>Chromadorea</taxon>
        <taxon>Rhabditida</taxon>
        <taxon>Rhabditina</taxon>
        <taxon>Rhabditomorpha</taxon>
        <taxon>Strongyloidea</taxon>
        <taxon>Ancylostomatidae</taxon>
        <taxon>Ancylostomatinae</taxon>
        <taxon>Ancylostoma</taxon>
    </lineage>
</organism>
<feature type="transmembrane region" description="Helical" evidence="1">
    <location>
        <begin position="173"/>
        <end position="198"/>
    </location>
</feature>
<protein>
    <submittedName>
        <fullName evidence="2">Uncharacterized protein</fullName>
    </submittedName>
</protein>
<dbReference type="Proteomes" id="UP000024635">
    <property type="component" value="Unassembled WGS sequence"/>
</dbReference>
<gene>
    <name evidence="2" type="primary">Acey_s0071.g583</name>
    <name evidence="2" type="ORF">Y032_0071g583</name>
</gene>
<evidence type="ECO:0000313" key="2">
    <source>
        <dbReference type="EMBL" id="EYC07306.1"/>
    </source>
</evidence>
<feature type="transmembrane region" description="Helical" evidence="1">
    <location>
        <begin position="72"/>
        <end position="98"/>
    </location>
</feature>
<sequence length="212" mass="23586">MVGRCLSTKHRLQLSLTVLIQYVKETRNGSDLLEIEHIRSRIYGTYAMLEEGIIARSIAEGTRLHSIRGFPYFQCCIIILSLVIGCIAVLEVIGYVALYKKYGVFQPNNFLVLITAILCIIAAVCGIIGSLFRSPSALEILASCSMFCAGIVIGSGIYDVIMMWINLRNNTELWVLIAATIVLAIAHTITTLFFIYLAHVARKLAKYYKSVD</sequence>
<proteinExistence type="predicted"/>
<keyword evidence="1" id="KW-1133">Transmembrane helix</keyword>
<keyword evidence="3" id="KW-1185">Reference proteome</keyword>
<evidence type="ECO:0000256" key="1">
    <source>
        <dbReference type="SAM" id="Phobius"/>
    </source>
</evidence>
<keyword evidence="1" id="KW-0812">Transmembrane</keyword>
<keyword evidence="1" id="KW-0472">Membrane</keyword>
<reference evidence="3" key="1">
    <citation type="journal article" date="2015" name="Nat. Genet.">
        <title>The genome and transcriptome of the zoonotic hookworm Ancylostoma ceylanicum identify infection-specific gene families.</title>
        <authorList>
            <person name="Schwarz E.M."/>
            <person name="Hu Y."/>
            <person name="Antoshechkin I."/>
            <person name="Miller M.M."/>
            <person name="Sternberg P.W."/>
            <person name="Aroian R.V."/>
        </authorList>
    </citation>
    <scope>NUCLEOTIDE SEQUENCE</scope>
    <source>
        <strain evidence="3">HY135</strain>
    </source>
</reference>
<comment type="caution">
    <text evidence="2">The sequence shown here is derived from an EMBL/GenBank/DDBJ whole genome shotgun (WGS) entry which is preliminary data.</text>
</comment>
<feature type="transmembrane region" description="Helical" evidence="1">
    <location>
        <begin position="110"/>
        <end position="132"/>
    </location>
</feature>
<name>A0A016TWZ4_9BILA</name>
<evidence type="ECO:0000313" key="3">
    <source>
        <dbReference type="Proteomes" id="UP000024635"/>
    </source>
</evidence>
<accession>A0A016TWZ4</accession>
<feature type="transmembrane region" description="Helical" evidence="1">
    <location>
        <begin position="144"/>
        <end position="167"/>
    </location>
</feature>
<dbReference type="EMBL" id="JARK01001407">
    <property type="protein sequence ID" value="EYC07306.1"/>
    <property type="molecule type" value="Genomic_DNA"/>
</dbReference>
<dbReference type="AlphaFoldDB" id="A0A016TWZ4"/>